<evidence type="ECO:0000256" key="3">
    <source>
        <dbReference type="ARBA" id="ARBA00022692"/>
    </source>
</evidence>
<keyword evidence="6" id="KW-1003">Cell membrane</keyword>
<dbReference type="STRING" id="640635.SAMN04489806_2978"/>
<keyword evidence="5 6" id="KW-0472">Membrane</keyword>
<dbReference type="AlphaFoldDB" id="A0A1H4R1H9"/>
<accession>A0A1H4R1H9</accession>
<feature type="transmembrane region" description="Helical" evidence="6">
    <location>
        <begin position="219"/>
        <end position="238"/>
    </location>
</feature>
<evidence type="ECO:0000256" key="6">
    <source>
        <dbReference type="RuleBase" id="RU363076"/>
    </source>
</evidence>
<feature type="transmembrane region" description="Helical" evidence="6">
    <location>
        <begin position="12"/>
        <end position="33"/>
    </location>
</feature>
<organism evidence="8 9">
    <name type="scientific">Paramicrobacterium humi</name>
    <dbReference type="NCBI Taxonomy" id="640635"/>
    <lineage>
        <taxon>Bacteria</taxon>
        <taxon>Bacillati</taxon>
        <taxon>Actinomycetota</taxon>
        <taxon>Actinomycetes</taxon>
        <taxon>Micrococcales</taxon>
        <taxon>Microbacteriaceae</taxon>
        <taxon>Paramicrobacterium</taxon>
    </lineage>
</organism>
<feature type="compositionally biased region" description="Basic and acidic residues" evidence="7">
    <location>
        <begin position="247"/>
        <end position="259"/>
    </location>
</feature>
<feature type="region of interest" description="Disordered" evidence="7">
    <location>
        <begin position="247"/>
        <end position="281"/>
    </location>
</feature>
<protein>
    <recommendedName>
        <fullName evidence="6">SURF1-like protein</fullName>
    </recommendedName>
</protein>
<evidence type="ECO:0000256" key="4">
    <source>
        <dbReference type="ARBA" id="ARBA00022989"/>
    </source>
</evidence>
<dbReference type="EMBL" id="FNRY01000001">
    <property type="protein sequence ID" value="SEC25762.1"/>
    <property type="molecule type" value="Genomic_DNA"/>
</dbReference>
<evidence type="ECO:0000256" key="1">
    <source>
        <dbReference type="ARBA" id="ARBA00004370"/>
    </source>
</evidence>
<dbReference type="Proteomes" id="UP000199183">
    <property type="component" value="Unassembled WGS sequence"/>
</dbReference>
<comment type="subcellular location">
    <subcellularLocation>
        <location evidence="6">Cell membrane</location>
        <topology evidence="6">Multi-pass membrane protein</topology>
    </subcellularLocation>
    <subcellularLocation>
        <location evidence="1">Membrane</location>
    </subcellularLocation>
</comment>
<dbReference type="OrthoDB" id="9807214at2"/>
<dbReference type="RefSeq" id="WP_091186270.1">
    <property type="nucleotide sequence ID" value="NZ_FNRY01000001.1"/>
</dbReference>
<dbReference type="InterPro" id="IPR045214">
    <property type="entry name" value="Surf1/Surf4"/>
</dbReference>
<dbReference type="GO" id="GO:0005886">
    <property type="term" value="C:plasma membrane"/>
    <property type="evidence" value="ECO:0007669"/>
    <property type="project" value="UniProtKB-SubCell"/>
</dbReference>
<evidence type="ECO:0000256" key="2">
    <source>
        <dbReference type="ARBA" id="ARBA00007165"/>
    </source>
</evidence>
<reference evidence="8 9" key="1">
    <citation type="submission" date="2016-10" db="EMBL/GenBank/DDBJ databases">
        <authorList>
            <person name="de Groot N.N."/>
        </authorList>
    </citation>
    <scope>NUCLEOTIDE SEQUENCE [LARGE SCALE GENOMIC DNA]</scope>
    <source>
        <strain evidence="8 9">DSM 21799</strain>
    </source>
</reference>
<evidence type="ECO:0000256" key="5">
    <source>
        <dbReference type="ARBA" id="ARBA00023136"/>
    </source>
</evidence>
<keyword evidence="9" id="KW-1185">Reference proteome</keyword>
<dbReference type="CDD" id="cd06662">
    <property type="entry name" value="SURF1"/>
    <property type="match status" value="1"/>
</dbReference>
<proteinExistence type="inferred from homology"/>
<dbReference type="InterPro" id="IPR002994">
    <property type="entry name" value="Surf1/Shy1"/>
</dbReference>
<sequence length="281" mass="31021">MSRGWRFAFSARWLGYLAVAIVFAVVCGFLSNWQVSRLHEKEQVQALVDDNWSASPVPLEQAAPDPAALDPSLEYHPVSMSGTYLTDEQVLVRNRPRSGQPGFEVITPLKLDSGGIFMVDRGWVPTGNDQDAPDAVPAPPSGDVTVIARIKPGEPQLPGRSAGEGQIATIYLPDLASRVNGDAYTGAYGLLMSESPSPAQDRPLPAFPPEINEGMHLSYAIQWVLFALLAFGFLFYAVRQEYRLHNAEDPREKERSAKRELKRKQKRSDADIEDEILDSVS</sequence>
<name>A0A1H4R1H9_9MICO</name>
<keyword evidence="3 6" id="KW-0812">Transmembrane</keyword>
<dbReference type="PANTHER" id="PTHR23427:SF2">
    <property type="entry name" value="SURFEIT LOCUS PROTEIN 1"/>
    <property type="match status" value="1"/>
</dbReference>
<evidence type="ECO:0000313" key="9">
    <source>
        <dbReference type="Proteomes" id="UP000199183"/>
    </source>
</evidence>
<dbReference type="PANTHER" id="PTHR23427">
    <property type="entry name" value="SURFEIT LOCUS PROTEIN"/>
    <property type="match status" value="1"/>
</dbReference>
<feature type="compositionally biased region" description="Acidic residues" evidence="7">
    <location>
        <begin position="271"/>
        <end position="281"/>
    </location>
</feature>
<evidence type="ECO:0000256" key="7">
    <source>
        <dbReference type="SAM" id="MobiDB-lite"/>
    </source>
</evidence>
<keyword evidence="4 6" id="KW-1133">Transmembrane helix</keyword>
<dbReference type="Pfam" id="PF02104">
    <property type="entry name" value="SURF1"/>
    <property type="match status" value="1"/>
</dbReference>
<gene>
    <name evidence="8" type="ORF">SAMN04489806_2978</name>
</gene>
<evidence type="ECO:0000313" key="8">
    <source>
        <dbReference type="EMBL" id="SEC25762.1"/>
    </source>
</evidence>
<comment type="similarity">
    <text evidence="2 6">Belongs to the SURF1 family.</text>
</comment>
<dbReference type="PROSITE" id="PS50895">
    <property type="entry name" value="SURF1"/>
    <property type="match status" value="1"/>
</dbReference>